<dbReference type="AlphaFoldDB" id="A0A183ABX5"/>
<evidence type="ECO:0000313" key="2">
    <source>
        <dbReference type="EMBL" id="VDP72667.1"/>
    </source>
</evidence>
<reference evidence="2 3" key="2">
    <citation type="submission" date="2018-11" db="EMBL/GenBank/DDBJ databases">
        <authorList>
            <consortium name="Pathogen Informatics"/>
        </authorList>
    </citation>
    <scope>NUCLEOTIDE SEQUENCE [LARGE SCALE GENOMIC DNA]</scope>
    <source>
        <strain evidence="2 3">Egypt</strain>
    </source>
</reference>
<evidence type="ECO:0000313" key="4">
    <source>
        <dbReference type="WBParaSite" id="ECPE_0000447201-mRNA-1"/>
    </source>
</evidence>
<gene>
    <name evidence="2" type="ORF">ECPE_LOCUS4460</name>
</gene>
<keyword evidence="3" id="KW-1185">Reference proteome</keyword>
<sequence>MRQLVLVSLFLLLCCGYFIPSEGLASTRPTGCNVETAKWAQAYLRQFRVYCYPSELNFGHVNPPFAKRGPEPLWTVEV</sequence>
<reference evidence="4" key="1">
    <citation type="submission" date="2016-06" db="UniProtKB">
        <authorList>
            <consortium name="WormBaseParasite"/>
        </authorList>
    </citation>
    <scope>IDENTIFICATION</scope>
</reference>
<evidence type="ECO:0000256" key="1">
    <source>
        <dbReference type="SAM" id="SignalP"/>
    </source>
</evidence>
<feature type="chain" id="PRO_5043137941" evidence="1">
    <location>
        <begin position="17"/>
        <end position="78"/>
    </location>
</feature>
<evidence type="ECO:0000313" key="3">
    <source>
        <dbReference type="Proteomes" id="UP000272942"/>
    </source>
</evidence>
<dbReference type="WBParaSite" id="ECPE_0000447201-mRNA-1">
    <property type="protein sequence ID" value="ECPE_0000447201-mRNA-1"/>
    <property type="gene ID" value="ECPE_0000447201"/>
</dbReference>
<proteinExistence type="predicted"/>
<dbReference type="Proteomes" id="UP000272942">
    <property type="component" value="Unassembled WGS sequence"/>
</dbReference>
<protein>
    <submittedName>
        <fullName evidence="4">Thyroglobulin</fullName>
    </submittedName>
</protein>
<dbReference type="EMBL" id="UZAN01041322">
    <property type="protein sequence ID" value="VDP72667.1"/>
    <property type="molecule type" value="Genomic_DNA"/>
</dbReference>
<keyword evidence="1" id="KW-0732">Signal</keyword>
<accession>A0A183ABX5</accession>
<feature type="signal peptide" evidence="1">
    <location>
        <begin position="1"/>
        <end position="16"/>
    </location>
</feature>
<name>A0A183ABX5_9TREM</name>
<organism evidence="4">
    <name type="scientific">Echinostoma caproni</name>
    <dbReference type="NCBI Taxonomy" id="27848"/>
    <lineage>
        <taxon>Eukaryota</taxon>
        <taxon>Metazoa</taxon>
        <taxon>Spiralia</taxon>
        <taxon>Lophotrochozoa</taxon>
        <taxon>Platyhelminthes</taxon>
        <taxon>Trematoda</taxon>
        <taxon>Digenea</taxon>
        <taxon>Plagiorchiida</taxon>
        <taxon>Echinostomata</taxon>
        <taxon>Echinostomatoidea</taxon>
        <taxon>Echinostomatidae</taxon>
        <taxon>Echinostoma</taxon>
    </lineage>
</organism>